<evidence type="ECO:0000256" key="2">
    <source>
        <dbReference type="ARBA" id="ARBA00022679"/>
    </source>
</evidence>
<evidence type="ECO:0000259" key="4">
    <source>
        <dbReference type="Pfam" id="PF00534"/>
    </source>
</evidence>
<dbReference type="PANTHER" id="PTHR45947:SF3">
    <property type="entry name" value="SULFOQUINOVOSYL TRANSFERASE SQD2"/>
    <property type="match status" value="1"/>
</dbReference>
<dbReference type="PANTHER" id="PTHR45947">
    <property type="entry name" value="SULFOQUINOVOSYL TRANSFERASE SQD2"/>
    <property type="match status" value="1"/>
</dbReference>
<accession>A0A1N6T0V5</accession>
<reference evidence="6 7" key="1">
    <citation type="submission" date="2017-01" db="EMBL/GenBank/DDBJ databases">
        <authorList>
            <person name="Mah S.A."/>
            <person name="Swanson W.J."/>
            <person name="Moy G.W."/>
            <person name="Vacquier V.D."/>
        </authorList>
    </citation>
    <scope>NUCLEOTIDE SEQUENCE [LARGE SCALE GENOMIC DNA]</scope>
    <source>
        <strain evidence="6 7">DSM 45758</strain>
    </source>
</reference>
<keyword evidence="1" id="KW-0328">Glycosyltransferase</keyword>
<dbReference type="GO" id="GO:1901137">
    <property type="term" value="P:carbohydrate derivative biosynthetic process"/>
    <property type="evidence" value="ECO:0007669"/>
    <property type="project" value="UniProtKB-ARBA"/>
</dbReference>
<evidence type="ECO:0000259" key="5">
    <source>
        <dbReference type="Pfam" id="PF13439"/>
    </source>
</evidence>
<proteinExistence type="predicted"/>
<dbReference type="InterPro" id="IPR028098">
    <property type="entry name" value="Glyco_trans_4-like_N"/>
</dbReference>
<dbReference type="Gene3D" id="3.40.50.2000">
    <property type="entry name" value="Glycogen Phosphorylase B"/>
    <property type="match status" value="2"/>
</dbReference>
<dbReference type="EMBL" id="FTNF01000002">
    <property type="protein sequence ID" value="SIQ46726.1"/>
    <property type="molecule type" value="Genomic_DNA"/>
</dbReference>
<evidence type="ECO:0000313" key="6">
    <source>
        <dbReference type="EMBL" id="SIQ46726.1"/>
    </source>
</evidence>
<dbReference type="GO" id="GO:0016757">
    <property type="term" value="F:glycosyltransferase activity"/>
    <property type="evidence" value="ECO:0007669"/>
    <property type="project" value="UniProtKB-KW"/>
</dbReference>
<sequence>MRIAHVSDSHLANIEGVATSVGTTVGLQRAAGHQVTLHSPGPLSRRRRRPGELPSVPVPTRPYRLALPRLPNAPVDVVHVHTTGPVGIAGLRYAAARSLPVVFTWHTDLIAYAAHYPEVPLGAAYAGLRLGLGWRARALRELARPGPGRDERLFELGRCLLAHMSVLLAPSAKTAESMAPMAGGTPIVTLPTPVAAPLPDADDRRRIRSHLDIPPDAPMLLAVGRASPEKDPELLLGAFAQVRRTLPSARLVLLGVRGNGTALRRTARRLGVDDASHLLQPVPRERVGAYYRAADVLAFASSTDTQGLVLGEAEAYGLPVAMVDDGLATRPGTGSRRPLAVGTSAEFGALLGRLLSDETLRARVVAEGRAAAAAWNGERYLAELTGLYATITRRSAG</sequence>
<evidence type="ECO:0000256" key="3">
    <source>
        <dbReference type="SAM" id="MobiDB-lite"/>
    </source>
</evidence>
<feature type="region of interest" description="Disordered" evidence="3">
    <location>
        <begin position="31"/>
        <end position="58"/>
    </location>
</feature>
<evidence type="ECO:0000256" key="1">
    <source>
        <dbReference type="ARBA" id="ARBA00022676"/>
    </source>
</evidence>
<gene>
    <name evidence="6" type="ORF">SAMN05444858_102459</name>
</gene>
<evidence type="ECO:0000313" key="7">
    <source>
        <dbReference type="Proteomes" id="UP000186004"/>
    </source>
</evidence>
<dbReference type="SUPFAM" id="SSF53756">
    <property type="entry name" value="UDP-Glycosyltransferase/glycogen phosphorylase"/>
    <property type="match status" value="1"/>
</dbReference>
<dbReference type="AlphaFoldDB" id="A0A1N6T0V5"/>
<dbReference type="InterPro" id="IPR001296">
    <property type="entry name" value="Glyco_trans_1"/>
</dbReference>
<dbReference type="RefSeq" id="WP_076468172.1">
    <property type="nucleotide sequence ID" value="NZ_FTNF01000002.1"/>
</dbReference>
<dbReference type="Pfam" id="PF00534">
    <property type="entry name" value="Glycos_transf_1"/>
    <property type="match status" value="1"/>
</dbReference>
<dbReference type="Pfam" id="PF13439">
    <property type="entry name" value="Glyco_transf_4"/>
    <property type="match status" value="1"/>
</dbReference>
<feature type="domain" description="Glycosyltransferase subfamily 4-like N-terminal" evidence="5">
    <location>
        <begin position="15"/>
        <end position="194"/>
    </location>
</feature>
<name>A0A1N6T0V5_9ACTN</name>
<keyword evidence="7" id="KW-1185">Reference proteome</keyword>
<feature type="domain" description="Glycosyl transferase family 1" evidence="4">
    <location>
        <begin position="203"/>
        <end position="328"/>
    </location>
</feature>
<dbReference type="Proteomes" id="UP000186004">
    <property type="component" value="Unassembled WGS sequence"/>
</dbReference>
<protein>
    <submittedName>
        <fullName evidence="6">Glycosyltransferase involved in cell wall bisynthesis</fullName>
    </submittedName>
</protein>
<keyword evidence="2 6" id="KW-0808">Transferase</keyword>
<dbReference type="OrthoDB" id="9802525at2"/>
<organism evidence="6 7">
    <name type="scientific">Micromonospora avicenniae</name>
    <dbReference type="NCBI Taxonomy" id="1198245"/>
    <lineage>
        <taxon>Bacteria</taxon>
        <taxon>Bacillati</taxon>
        <taxon>Actinomycetota</taxon>
        <taxon>Actinomycetes</taxon>
        <taxon>Micromonosporales</taxon>
        <taxon>Micromonosporaceae</taxon>
        <taxon>Micromonospora</taxon>
    </lineage>
</organism>
<dbReference type="InterPro" id="IPR050194">
    <property type="entry name" value="Glycosyltransferase_grp1"/>
</dbReference>
<dbReference type="STRING" id="1198245.SAMN05444858_102459"/>